<feature type="region of interest" description="Disordered" evidence="1">
    <location>
        <begin position="1"/>
        <end position="22"/>
    </location>
</feature>
<sequence>MLTAECGRISPATSTATSLSSSYTQQPLSIASSIKSIKVQQVLSPRNSSSDINDEFVPRSEYNRLVQQFEELLTTMNKFRLEMCQKVSMLEAKIAKQ</sequence>
<keyword evidence="3" id="KW-1185">Reference proteome</keyword>
<dbReference type="STRING" id="42155.A0A0R3R462"/>
<dbReference type="WBParaSite" id="BTMF_0001480201-mRNA-1">
    <property type="protein sequence ID" value="BTMF_0001480201-mRNA-1"/>
    <property type="gene ID" value="BTMF_0001480201"/>
</dbReference>
<feature type="compositionally biased region" description="Low complexity" evidence="1">
    <location>
        <begin position="10"/>
        <end position="22"/>
    </location>
</feature>
<evidence type="ECO:0000256" key="1">
    <source>
        <dbReference type="SAM" id="MobiDB-lite"/>
    </source>
</evidence>
<dbReference type="EMBL" id="UZAG01019487">
    <property type="protein sequence ID" value="VDO43898.1"/>
    <property type="molecule type" value="Genomic_DNA"/>
</dbReference>
<dbReference type="AlphaFoldDB" id="A0A0R3R462"/>
<evidence type="ECO:0000313" key="4">
    <source>
        <dbReference type="WBParaSite" id="BTMF_0001480201-mRNA-1"/>
    </source>
</evidence>
<reference evidence="4" key="1">
    <citation type="submission" date="2017-02" db="UniProtKB">
        <authorList>
            <consortium name="WormBaseParasite"/>
        </authorList>
    </citation>
    <scope>IDENTIFICATION</scope>
</reference>
<name>A0A0R3R462_9BILA</name>
<organism evidence="4">
    <name type="scientific">Brugia timori</name>
    <dbReference type="NCBI Taxonomy" id="42155"/>
    <lineage>
        <taxon>Eukaryota</taxon>
        <taxon>Metazoa</taxon>
        <taxon>Ecdysozoa</taxon>
        <taxon>Nematoda</taxon>
        <taxon>Chromadorea</taxon>
        <taxon>Rhabditida</taxon>
        <taxon>Spirurina</taxon>
        <taxon>Spiruromorpha</taxon>
        <taxon>Filarioidea</taxon>
        <taxon>Onchocercidae</taxon>
        <taxon>Brugia</taxon>
    </lineage>
</organism>
<proteinExistence type="predicted"/>
<dbReference type="Proteomes" id="UP000280834">
    <property type="component" value="Unassembled WGS sequence"/>
</dbReference>
<evidence type="ECO:0000313" key="2">
    <source>
        <dbReference type="EMBL" id="VDO43898.1"/>
    </source>
</evidence>
<protein>
    <submittedName>
        <fullName evidence="4">CNO2</fullName>
    </submittedName>
</protein>
<accession>A0A0R3R462</accession>
<gene>
    <name evidence="2" type="ORF">BTMF_LOCUS12802</name>
</gene>
<evidence type="ECO:0000313" key="3">
    <source>
        <dbReference type="Proteomes" id="UP000280834"/>
    </source>
</evidence>
<reference evidence="2 3" key="2">
    <citation type="submission" date="2018-11" db="EMBL/GenBank/DDBJ databases">
        <authorList>
            <consortium name="Pathogen Informatics"/>
        </authorList>
    </citation>
    <scope>NUCLEOTIDE SEQUENCE [LARGE SCALE GENOMIC DNA]</scope>
</reference>